<evidence type="ECO:0000313" key="2">
    <source>
        <dbReference type="EMBL" id="MFC3143861.1"/>
    </source>
</evidence>
<keyword evidence="3" id="KW-1185">Reference proteome</keyword>
<name>A0ABV7GWH0_9RHOB</name>
<organism evidence="2 3">
    <name type="scientific">Psychromarinibacter halotolerans</name>
    <dbReference type="NCBI Taxonomy" id="1775175"/>
    <lineage>
        <taxon>Bacteria</taxon>
        <taxon>Pseudomonadati</taxon>
        <taxon>Pseudomonadota</taxon>
        <taxon>Alphaproteobacteria</taxon>
        <taxon>Rhodobacterales</taxon>
        <taxon>Paracoccaceae</taxon>
        <taxon>Psychromarinibacter</taxon>
    </lineage>
</organism>
<evidence type="ECO:0000313" key="3">
    <source>
        <dbReference type="Proteomes" id="UP001595632"/>
    </source>
</evidence>
<dbReference type="InterPro" id="IPR025438">
    <property type="entry name" value="DUF4180"/>
</dbReference>
<accession>A0ABV7GWH0</accession>
<protein>
    <submittedName>
        <fullName evidence="2">DUF4180 domain-containing protein</fullName>
    </submittedName>
</protein>
<comment type="caution">
    <text evidence="2">The sequence shown here is derived from an EMBL/GenBank/DDBJ whole genome shotgun (WGS) entry which is preliminary data.</text>
</comment>
<dbReference type="Pfam" id="PF13788">
    <property type="entry name" value="DUF4180"/>
    <property type="match status" value="1"/>
</dbReference>
<evidence type="ECO:0000259" key="1">
    <source>
        <dbReference type="Pfam" id="PF13788"/>
    </source>
</evidence>
<proteinExistence type="predicted"/>
<dbReference type="Proteomes" id="UP001595632">
    <property type="component" value="Unassembled WGS sequence"/>
</dbReference>
<feature type="domain" description="DUF4180" evidence="1">
    <location>
        <begin position="11"/>
        <end position="91"/>
    </location>
</feature>
<sequence>MADVLKNIGGVPVLACGETGVPLGGGSGLQVVLGEASTQGARAIVVPVARLSADFFDPATGIADTVQRTLAARKLPLAFLGDRPAGVGESHMFFKDIDALTAHVEADKAA</sequence>
<reference evidence="3" key="1">
    <citation type="journal article" date="2019" name="Int. J. Syst. Evol. Microbiol.">
        <title>The Global Catalogue of Microorganisms (GCM) 10K type strain sequencing project: providing services to taxonomists for standard genome sequencing and annotation.</title>
        <authorList>
            <consortium name="The Broad Institute Genomics Platform"/>
            <consortium name="The Broad Institute Genome Sequencing Center for Infectious Disease"/>
            <person name="Wu L."/>
            <person name="Ma J."/>
        </authorList>
    </citation>
    <scope>NUCLEOTIDE SEQUENCE [LARGE SCALE GENOMIC DNA]</scope>
    <source>
        <strain evidence="3">KCTC 52366</strain>
    </source>
</reference>
<gene>
    <name evidence="2" type="ORF">ACFOGP_14160</name>
</gene>
<dbReference type="EMBL" id="JBHRTB010000010">
    <property type="protein sequence ID" value="MFC3143861.1"/>
    <property type="molecule type" value="Genomic_DNA"/>
</dbReference>
<dbReference type="RefSeq" id="WP_275631133.1">
    <property type="nucleotide sequence ID" value="NZ_JARGYD010000001.1"/>
</dbReference>